<feature type="domain" description="Laminin G" evidence="9">
    <location>
        <begin position="204"/>
        <end position="385"/>
    </location>
</feature>
<dbReference type="SUPFAM" id="SSF49899">
    <property type="entry name" value="Concanavalin A-like lectins/glucanases"/>
    <property type="match status" value="2"/>
</dbReference>
<dbReference type="InterPro" id="IPR013320">
    <property type="entry name" value="ConA-like_dom_sf"/>
</dbReference>
<keyword evidence="1 8" id="KW-0732">Signal</keyword>
<accession>A0A812BLT2</accession>
<dbReference type="Proteomes" id="UP000597762">
    <property type="component" value="Unassembled WGS sequence"/>
</dbReference>
<evidence type="ECO:0000256" key="6">
    <source>
        <dbReference type="SAM" id="MobiDB-lite"/>
    </source>
</evidence>
<feature type="region of interest" description="Disordered" evidence="6">
    <location>
        <begin position="2256"/>
        <end position="2275"/>
    </location>
</feature>
<sequence>MWRYPYWLFLPCVCFSLVGHSLQVSFYGQSYVHVPLQESSSSTTIKLRFKTHRPHGLLLLAAGLPDYCVLELKSGIVHVHFDLGSGSASLHSQPNQRLDDHHWHDIQFIRRNNTATLTIDKSSNTSVQATGNFLSLNINQGIFLGGTGSYQHVPITIRNFRGCMEKVFYNKINIVQKARRLKDPLNVFEISWSCDREFDADTDQPITLLSDSSFVAFPHLRIRQKGEITFDFRTRTQTGLLLFNEGRPLSPDFVALEIINSKIKLSLNKGNGIIELFSDTEVTDGKWHSVILRIRQETVILRVDGQENSTHSNLGNQKFINLGGHLFIGGLRLKTRIHAIKRGLLSLKDVNSAGSIQGCFRDIFIDSRQFGFRDIQISREIDPSCLWQYPCASNPCVEDAECEEIGFDNFECTCPSDNCLKPVVTSPSPNINDKFNFVAIQKLVVEEETEKTITSSNIDIKFDYQKYNIRESAILFTILIPPRHGTIENLSSKERRSTFTQRDLLEDNVAYNHDGTDTLSDDITVEVQVIGNSFHLVPELKQKYRFILPIQIVPKNDPPILRLPPNGEIQVVQNSKIQILNTMLTTDDPDTDDENLIYHVEYQSGSKCFFEKSDNPNVQIESFSQHDINTRKIWLVQRGSSMTFIRMYVTDESSKSRVADLLIRAEKLRLSIIANTGIYLPIGSHCLITSKNLSTITNVPRQNLEIRYQIIKGPEYGKIQRRKHENNAWVPVTTFAQRHIDTGHIRYFNKAFNSTPKADFFKFTVTSQNAQTNTKTFIIKFVDVQVNVITNKKLILRYTMSKIISTKYLDVSLNTQRIPPREIFFTLLRPPSFGNLYRAKPDTSTSVLKKLTPLQREGSFTLAELRGNMIHYNLKRQSYSGLNDFIDMRLSVKGVLPRRLRFHVEYIPNETDVRYINNGLEGVIEGKMKAITRADLYIETDKHREFQYIVFKTPQHGKLCLIDPHSKGILNSNIESFTNREIREEQLVYQHDNSEHDTDSFTFSATPIIIGTKGTQEELSDFSGHFDIKILMSNDNAPRRLIDKPFHITLNGERALSINDLAFNDPDIDFDNSQLQYTLTDVSDRLLLSASDRSYVYQFSQQDLIDKTLLVKNTGIPLDHFSFVVTDGQFKTRAILEIEASGPFVKILNNTGISVMNGSSSVITSSNLSVETNVNVKDKEIIFLTVVGPFYGQLMINDQTVKSFTLEDIYNNVVKYVHNGTSKLDDYFRFAVEAGPSETQGLFSILLFLESQRHPPHVVHNKIVVINEGKSVVITNSYLHISHPDSFPADIVYHVISPPKYGFLSIAGTAYTDQNNITFTQDDINEGKLKYVHQEIQKNVETNTDGFVFDVTNGFQKLHSLEFVIDILPKVLPLQLSNVSVAEGQRQLLSDENIRIRGKHFEDKLVVYTITEQPEFGWLESITNKGKPITEFTSQELQDELIYYVHDDSETSHDHLFIAGELKNDGRKSHVKKLYIKVDPVNDQLPRVTINKGMQVWNQSVTLLTGEYLKATDPDSDEEDLIFLITEPNNGYLAMLNNTSKELASFTQDMVSQNLIAFVHTGGPNSSFHFKVSDGSNFDVERVFKITAQPLLLTLDVNKELEVYPNTMQVLTSENLYANTNNPNQTNSIKYLLVTYPIYGQIVSEMNEQLIEVWHFTQDDINNGRIFYRHNLQVNGWSQHDFFKFRVETLYAQHIEATLNISISFGNLNKENKKHLINLSPLEVLEGGTAVLTKDNINVDKYVHQLENVGKHVYVEYEISEPPRYGKVLLDRNLLLPGVKFSQQDINKERLMYVHNGNETLQDSFRFLLKVKIHDAKNKPLDISSRTLENEFNITIWPVDDQHFVLVTKNPRIQVIQGLTANITRKDLETTDPDIPPENITYTMITPPRNGILCFHNNYFTAIKKFTQRDINTGRVLFLHDGSKNTGTFYFKVSDGKFEPFFKEFHIYVTPVIINIVKYSDIEVLQSQSAAYISTNNFKIRTNGIAENVRYNITRAPQYGHLYLKDVIVTQFSQTDLENRLLLYIQTNMASGSDYFLVRMYFPQIDSRVYDARFNITVRPLLKQHPFNAVAGARNSIDTSVLDASELADVTNDNPQFNIIDPPLYGQLVKRSPIRRREIRRRTVIKSFTHEDVARGDIFYEADWSSHNHTVTDSFSFKLVAMNVQPARGNFEIRIHPHGSKYRSKSTTYFHEPLFPRSTSASAAIKPDDGTGTQEDIPNISSDLLIVGIVVSFILIIIIIVLIIFILLRKRKQKSPTENVRSARTRPRPQISGPVHLEQPHVHIEPQQQSTANSPVSDEDAALMLEHASTSGINTIPVININSSTAGDSGASSTVTTATTADVITSMTIATTEDRLPSTSGSDRQPQPSSSSIGSHPSIITPHERAAMQTPVPRSPDISRVEVSSTVPSCKVTPLLRKENPSPPDAQSPDGSIKSGAGADFFNFDWTLLDPELLQHCRTTNPVLRDNQYWV</sequence>
<evidence type="ECO:0000256" key="5">
    <source>
        <dbReference type="PROSITE-ProRule" id="PRU01201"/>
    </source>
</evidence>
<feature type="repeat" description="CSPG" evidence="5">
    <location>
        <begin position="1144"/>
        <end position="1233"/>
    </location>
</feature>
<feature type="repeat" description="CSPG" evidence="5">
    <location>
        <begin position="911"/>
        <end position="1006"/>
    </location>
</feature>
<evidence type="ECO:0000256" key="3">
    <source>
        <dbReference type="ARBA" id="ARBA00023180"/>
    </source>
</evidence>
<dbReference type="Pfam" id="PF16184">
    <property type="entry name" value="Cadherin_3"/>
    <property type="match status" value="12"/>
</dbReference>
<feature type="chain" id="PRO_5032743287" evidence="8">
    <location>
        <begin position="24"/>
        <end position="2471"/>
    </location>
</feature>
<feature type="repeat" description="CSPG" evidence="5">
    <location>
        <begin position="1370"/>
        <end position="1461"/>
    </location>
</feature>
<keyword evidence="2" id="KW-0677">Repeat</keyword>
<gene>
    <name evidence="10" type="ORF">SPHA_20002</name>
</gene>
<reference evidence="10" key="1">
    <citation type="submission" date="2021-01" db="EMBL/GenBank/DDBJ databases">
        <authorList>
            <person name="Li R."/>
            <person name="Bekaert M."/>
        </authorList>
    </citation>
    <scope>NUCLEOTIDE SEQUENCE</scope>
    <source>
        <strain evidence="10">Farmed</strain>
    </source>
</reference>
<feature type="repeat" description="CSPG" evidence="5">
    <location>
        <begin position="434"/>
        <end position="528"/>
    </location>
</feature>
<keyword evidence="7" id="KW-1133">Transmembrane helix</keyword>
<evidence type="ECO:0000256" key="2">
    <source>
        <dbReference type="ARBA" id="ARBA00022737"/>
    </source>
</evidence>
<dbReference type="GO" id="GO:0009653">
    <property type="term" value="P:anatomical structure morphogenesis"/>
    <property type="evidence" value="ECO:0007669"/>
    <property type="project" value="TreeGrafter"/>
</dbReference>
<dbReference type="PROSITE" id="PS50025">
    <property type="entry name" value="LAM_G_DOMAIN"/>
    <property type="match status" value="2"/>
</dbReference>
<name>A0A812BLT2_ACAPH</name>
<keyword evidence="11" id="KW-1185">Reference proteome</keyword>
<evidence type="ECO:0000313" key="10">
    <source>
        <dbReference type="EMBL" id="CAE1235980.1"/>
    </source>
</evidence>
<dbReference type="PANTHER" id="PTHR45739">
    <property type="entry name" value="MATRIX PROTEIN, PUTATIVE-RELATED"/>
    <property type="match status" value="1"/>
</dbReference>
<dbReference type="SMART" id="SM00282">
    <property type="entry name" value="LamG"/>
    <property type="match status" value="2"/>
</dbReference>
<keyword evidence="7" id="KW-0472">Membrane</keyword>
<dbReference type="Pfam" id="PF02210">
    <property type="entry name" value="Laminin_G_2"/>
    <property type="match status" value="2"/>
</dbReference>
<proteinExistence type="predicted"/>
<evidence type="ECO:0000256" key="4">
    <source>
        <dbReference type="PROSITE-ProRule" id="PRU00122"/>
    </source>
</evidence>
<organism evidence="10 11">
    <name type="scientific">Acanthosepion pharaonis</name>
    <name type="common">Pharaoh cuttlefish</name>
    <name type="synonym">Sepia pharaonis</name>
    <dbReference type="NCBI Taxonomy" id="158019"/>
    <lineage>
        <taxon>Eukaryota</taxon>
        <taxon>Metazoa</taxon>
        <taxon>Spiralia</taxon>
        <taxon>Lophotrochozoa</taxon>
        <taxon>Mollusca</taxon>
        <taxon>Cephalopoda</taxon>
        <taxon>Coleoidea</taxon>
        <taxon>Decapodiformes</taxon>
        <taxon>Sepiida</taxon>
        <taxon>Sepiina</taxon>
        <taxon>Sepiidae</taxon>
        <taxon>Acanthosepion</taxon>
    </lineage>
</organism>
<dbReference type="Gene3D" id="2.60.120.200">
    <property type="match status" value="2"/>
</dbReference>
<comment type="caution">
    <text evidence="4">Lacks conserved residue(s) required for the propagation of feature annotation.</text>
</comment>
<dbReference type="EMBL" id="CAHIKZ030000730">
    <property type="protein sequence ID" value="CAE1235980.1"/>
    <property type="molecule type" value="Genomic_DNA"/>
</dbReference>
<evidence type="ECO:0000256" key="1">
    <source>
        <dbReference type="ARBA" id="ARBA00022729"/>
    </source>
</evidence>
<feature type="repeat" description="CSPG" evidence="5">
    <location>
        <begin position="1255"/>
        <end position="1352"/>
    </location>
</feature>
<feature type="repeat" description="CSPG" evidence="5">
    <location>
        <begin position="2058"/>
        <end position="2160"/>
    </location>
</feature>
<feature type="region of interest" description="Disordered" evidence="6">
    <location>
        <begin position="2349"/>
        <end position="2434"/>
    </location>
</feature>
<feature type="compositionally biased region" description="Low complexity" evidence="6">
    <location>
        <begin position="2366"/>
        <end position="2380"/>
    </location>
</feature>
<dbReference type="OrthoDB" id="430044at2759"/>
<feature type="repeat" description="CSPG" evidence="5">
    <location>
        <begin position="1844"/>
        <end position="1936"/>
    </location>
</feature>
<feature type="repeat" description="CSPG" evidence="5">
    <location>
        <begin position="1713"/>
        <end position="1810"/>
    </location>
</feature>
<dbReference type="PANTHER" id="PTHR45739:SF12">
    <property type="entry name" value="CHONDROITIN SULFATE PROTEOGLYCAN 4-LIKE ISOFORM X2"/>
    <property type="match status" value="1"/>
</dbReference>
<keyword evidence="3" id="KW-0325">Glycoprotein</keyword>
<comment type="caution">
    <text evidence="10">The sequence shown here is derived from an EMBL/GenBank/DDBJ whole genome shotgun (WGS) entry which is preliminary data.</text>
</comment>
<feature type="repeat" description="CSPG" evidence="5">
    <location>
        <begin position="1592"/>
        <end position="1688"/>
    </location>
</feature>
<feature type="compositionally biased region" description="Polar residues" evidence="6">
    <location>
        <begin position="2349"/>
        <end position="2365"/>
    </location>
</feature>
<feature type="signal peptide" evidence="8">
    <location>
        <begin position="1"/>
        <end position="23"/>
    </location>
</feature>
<feature type="repeat" description="CSPG" evidence="5">
    <location>
        <begin position="1485"/>
        <end position="1575"/>
    </location>
</feature>
<dbReference type="InterPro" id="IPR001791">
    <property type="entry name" value="Laminin_G"/>
</dbReference>
<dbReference type="PROSITE" id="PS51854">
    <property type="entry name" value="CSPG"/>
    <property type="match status" value="11"/>
</dbReference>
<evidence type="ECO:0000256" key="7">
    <source>
        <dbReference type="SAM" id="Phobius"/>
    </source>
</evidence>
<keyword evidence="7" id="KW-0812">Transmembrane</keyword>
<dbReference type="InterPro" id="IPR039005">
    <property type="entry name" value="CSPG_rpt"/>
</dbReference>
<protein>
    <submittedName>
        <fullName evidence="10">CSPG4</fullName>
    </submittedName>
</protein>
<evidence type="ECO:0000259" key="9">
    <source>
        <dbReference type="PROSITE" id="PS50025"/>
    </source>
</evidence>
<evidence type="ECO:0000256" key="8">
    <source>
        <dbReference type="SAM" id="SignalP"/>
    </source>
</evidence>
<evidence type="ECO:0000313" key="11">
    <source>
        <dbReference type="Proteomes" id="UP000597762"/>
    </source>
</evidence>
<dbReference type="CDD" id="cd00110">
    <property type="entry name" value="LamG"/>
    <property type="match status" value="2"/>
</dbReference>
<feature type="transmembrane region" description="Helical" evidence="7">
    <location>
        <begin position="2224"/>
        <end position="2248"/>
    </location>
</feature>
<dbReference type="InterPro" id="IPR051561">
    <property type="entry name" value="FRAS1_ECM"/>
</dbReference>
<feature type="domain" description="Laminin G" evidence="9">
    <location>
        <begin position="23"/>
        <end position="194"/>
    </location>
</feature>
<feature type="repeat" description="CSPG" evidence="5">
    <location>
        <begin position="669"/>
        <end position="766"/>
    </location>
</feature>